<gene>
    <name evidence="2" type="ORF">HYALB_00005381</name>
</gene>
<evidence type="ECO:0000256" key="1">
    <source>
        <dbReference type="SAM" id="MobiDB-lite"/>
    </source>
</evidence>
<protein>
    <recommendedName>
        <fullName evidence="4">Fungal N-terminal domain-containing protein</fullName>
    </recommendedName>
</protein>
<name>A0A9N9LH46_9HELO</name>
<accession>A0A9N9LH46</accession>
<dbReference type="EMBL" id="CAJVRM010000049">
    <property type="protein sequence ID" value="CAG8972612.1"/>
    <property type="molecule type" value="Genomic_DNA"/>
</dbReference>
<proteinExistence type="predicted"/>
<keyword evidence="3" id="KW-1185">Reference proteome</keyword>
<sequence length="449" mass="50226">MAEVITILGVAASVAQLADYGIKLSIKLFSYSQAVSQAPVTIKELSNDVSLTSTILQELCKILKSNQAHVVSSSAIEATQQTADECLAIFKQLNDALEKSLVTLGIAESEHVEKARKGRVVLEKLKWPFKQPKMELLRLNMDRLKASLTLMLQVLNYAGSISCRREMEVSFDHQKHLIENLARSEEATRRKYLDLERAFERSTCTEFDGDVLPPTASPSKHPNFEKSENPRPVGPSELKSKIQMRELLLCFRLLNDLLGSTSELSKKFQDSSAVFEDFKTHLKKLLQTELQQLDKENIVSDEINLGASRNIQTRLETLTRTPGILFSGHPSLPLLGPLTTIPSQAKKQSHDLASKSRALSPPTVASFNESRRASPIFFELPPKTTENCIDTERIAQTRESNEFAVQAPGIMIEEKDEISMFGDERGVGSRDIVWALLSEWTTLPLQEYV</sequence>
<feature type="region of interest" description="Disordered" evidence="1">
    <location>
        <begin position="345"/>
        <end position="365"/>
    </location>
</feature>
<evidence type="ECO:0000313" key="2">
    <source>
        <dbReference type="EMBL" id="CAG8972612.1"/>
    </source>
</evidence>
<evidence type="ECO:0008006" key="4">
    <source>
        <dbReference type="Google" id="ProtNLM"/>
    </source>
</evidence>
<feature type="region of interest" description="Disordered" evidence="1">
    <location>
        <begin position="206"/>
        <end position="236"/>
    </location>
</feature>
<organism evidence="2 3">
    <name type="scientific">Hymenoscyphus albidus</name>
    <dbReference type="NCBI Taxonomy" id="595503"/>
    <lineage>
        <taxon>Eukaryota</taxon>
        <taxon>Fungi</taxon>
        <taxon>Dikarya</taxon>
        <taxon>Ascomycota</taxon>
        <taxon>Pezizomycotina</taxon>
        <taxon>Leotiomycetes</taxon>
        <taxon>Helotiales</taxon>
        <taxon>Helotiaceae</taxon>
        <taxon>Hymenoscyphus</taxon>
    </lineage>
</organism>
<dbReference type="GO" id="GO:0006355">
    <property type="term" value="P:regulation of DNA-templated transcription"/>
    <property type="evidence" value="ECO:0007669"/>
    <property type="project" value="InterPro"/>
</dbReference>
<dbReference type="OrthoDB" id="5431013at2759"/>
<dbReference type="Proteomes" id="UP000701801">
    <property type="component" value="Unassembled WGS sequence"/>
</dbReference>
<reference evidence="2" key="1">
    <citation type="submission" date="2021-07" db="EMBL/GenBank/DDBJ databases">
        <authorList>
            <person name="Durling M."/>
        </authorList>
    </citation>
    <scope>NUCLEOTIDE SEQUENCE</scope>
</reference>
<dbReference type="PANTHER" id="PTHR36167:SF4">
    <property type="entry name" value="FUNGAL N-TERMINAL DOMAIN-CONTAINING PROTEIN"/>
    <property type="match status" value="1"/>
</dbReference>
<dbReference type="InterPro" id="IPR039327">
    <property type="entry name" value="CON7-like"/>
</dbReference>
<comment type="caution">
    <text evidence="2">The sequence shown here is derived from an EMBL/GenBank/DDBJ whole genome shotgun (WGS) entry which is preliminary data.</text>
</comment>
<evidence type="ECO:0000313" key="3">
    <source>
        <dbReference type="Proteomes" id="UP000701801"/>
    </source>
</evidence>
<dbReference type="PANTHER" id="PTHR36167">
    <property type="entry name" value="C2H2 FINGER DOMAIN TRANSCRIPTION FACTOR (EUROFUNG)-RELATED"/>
    <property type="match status" value="1"/>
</dbReference>
<dbReference type="AlphaFoldDB" id="A0A9N9LH46"/>